<sequence>MNSLTQHDDDLSAEDLRRLLVGMRSAFEQGNNAMEFARAALGKTSNLTIATLIAYDLQAGAYVNQALSNPAEKQLWCEQLASLVSRHLSPGGSLLEVGSGEATTLAGVLEALPAPPTVALGFDISWSRCAHGNGWLKHKHQQAELFVADLFNIPLADESVDVVYSSHSLEPNGGRETAALSELLRVAKRAVVLVEPIYELADADARARMSHHGYVRDLKATAERLGCNVTDYRLLDFYVNPLNPSGVVCLEKSQARSVTTPAWRCPLTQTPLTRTTDAFSSAETGLVYPVLSGIPLLCRDHAVLASSFGKPITS</sequence>
<gene>
    <name evidence="2" type="ORF">FHP89_12445</name>
</gene>
<evidence type="ECO:0000313" key="3">
    <source>
        <dbReference type="Proteomes" id="UP000318349"/>
    </source>
</evidence>
<dbReference type="SUPFAM" id="SSF158997">
    <property type="entry name" value="Trm112p-like"/>
    <property type="match status" value="1"/>
</dbReference>
<comment type="caution">
    <text evidence="2">The sequence shown here is derived from an EMBL/GenBank/DDBJ whole genome shotgun (WGS) entry which is preliminary data.</text>
</comment>
<organism evidence="2 3">
    <name type="scientific">Denitromonas halophila</name>
    <dbReference type="NCBI Taxonomy" id="1629404"/>
    <lineage>
        <taxon>Bacteria</taxon>
        <taxon>Pseudomonadati</taxon>
        <taxon>Pseudomonadota</taxon>
        <taxon>Betaproteobacteria</taxon>
        <taxon>Rhodocyclales</taxon>
        <taxon>Zoogloeaceae</taxon>
        <taxon>Denitromonas</taxon>
    </lineage>
</organism>
<dbReference type="CDD" id="cd02440">
    <property type="entry name" value="AdoMet_MTases"/>
    <property type="match status" value="1"/>
</dbReference>
<dbReference type="GO" id="GO:0032259">
    <property type="term" value="P:methylation"/>
    <property type="evidence" value="ECO:0007669"/>
    <property type="project" value="UniProtKB-KW"/>
</dbReference>
<dbReference type="Proteomes" id="UP000318349">
    <property type="component" value="Unassembled WGS sequence"/>
</dbReference>
<dbReference type="SUPFAM" id="SSF53335">
    <property type="entry name" value="S-adenosyl-L-methionine-dependent methyltransferases"/>
    <property type="match status" value="1"/>
</dbReference>
<dbReference type="EMBL" id="VMNI01000011">
    <property type="protein sequence ID" value="TVO75775.1"/>
    <property type="molecule type" value="Genomic_DNA"/>
</dbReference>
<protein>
    <submittedName>
        <fullName evidence="2">Class I SAM-dependent methyltransferase</fullName>
    </submittedName>
</protein>
<dbReference type="AlphaFoldDB" id="A0A557R563"/>
<evidence type="ECO:0000313" key="2">
    <source>
        <dbReference type="EMBL" id="TVO75775.1"/>
    </source>
</evidence>
<dbReference type="Pfam" id="PF13649">
    <property type="entry name" value="Methyltransf_25"/>
    <property type="match status" value="1"/>
</dbReference>
<dbReference type="InterPro" id="IPR029063">
    <property type="entry name" value="SAM-dependent_MTases_sf"/>
</dbReference>
<reference evidence="2 3" key="1">
    <citation type="submission" date="2019-07" db="EMBL/GenBank/DDBJ databases">
        <title>The pathways for chlorine oxyanion respiration interact through the shared metabolite chlorate.</title>
        <authorList>
            <person name="Barnum T.P."/>
            <person name="Cheng Y."/>
            <person name="Hill K.A."/>
            <person name="Lucas L.N."/>
            <person name="Carlson H.K."/>
            <person name="Coates J.D."/>
        </authorList>
    </citation>
    <scope>NUCLEOTIDE SEQUENCE [LARGE SCALE GENOMIC DNA]</scope>
    <source>
        <strain evidence="2 3">SFB-1</strain>
    </source>
</reference>
<feature type="domain" description="Methyltransferase" evidence="1">
    <location>
        <begin position="95"/>
        <end position="188"/>
    </location>
</feature>
<dbReference type="Gene3D" id="3.40.50.150">
    <property type="entry name" value="Vaccinia Virus protein VP39"/>
    <property type="match status" value="1"/>
</dbReference>
<keyword evidence="2" id="KW-0489">Methyltransferase</keyword>
<evidence type="ECO:0000259" key="1">
    <source>
        <dbReference type="Pfam" id="PF13649"/>
    </source>
</evidence>
<dbReference type="GO" id="GO:0008168">
    <property type="term" value="F:methyltransferase activity"/>
    <property type="evidence" value="ECO:0007669"/>
    <property type="project" value="UniProtKB-KW"/>
</dbReference>
<keyword evidence="2" id="KW-0808">Transferase</keyword>
<proteinExistence type="predicted"/>
<accession>A0A557R563</accession>
<dbReference type="InterPro" id="IPR041698">
    <property type="entry name" value="Methyltransf_25"/>
</dbReference>
<name>A0A557R563_9RHOO</name>